<gene>
    <name evidence="1" type="ORF">RZN05_15890</name>
</gene>
<evidence type="ECO:0000313" key="2">
    <source>
        <dbReference type="Proteomes" id="UP001273531"/>
    </source>
</evidence>
<reference evidence="1 2" key="1">
    <citation type="submission" date="2023-10" db="EMBL/GenBank/DDBJ databases">
        <title>Sphingomonas sp. HF-S4 16S ribosomal RNA gene Genome sequencing and assembly.</title>
        <authorList>
            <person name="Lee H."/>
        </authorList>
    </citation>
    <scope>NUCLEOTIDE SEQUENCE [LARGE SCALE GENOMIC DNA]</scope>
    <source>
        <strain evidence="1 2">HF-S4</strain>
    </source>
</reference>
<name>A0ABU3YAR2_9SPHN</name>
<accession>A0ABU3YAR2</accession>
<sequence length="142" mass="15843">MPRSTKKLDRLLRVRTLQLDQVRAAEVHARVKLNQEETLRERIHSLAANVAPAPTPTPTFATSLIAAAHYRDRLHQSAHAAERRVDVAHQGLASARAATQEARRDQSAIEKLIEREDARAALKALRDLEALPASAKKRHDIC</sequence>
<dbReference type="Proteomes" id="UP001273531">
    <property type="component" value="Unassembled WGS sequence"/>
</dbReference>
<comment type="caution">
    <text evidence="1">The sequence shown here is derived from an EMBL/GenBank/DDBJ whole genome shotgun (WGS) entry which is preliminary data.</text>
</comment>
<dbReference type="RefSeq" id="WP_317227663.1">
    <property type="nucleotide sequence ID" value="NZ_JAWJEJ010000002.1"/>
</dbReference>
<keyword evidence="2" id="KW-1185">Reference proteome</keyword>
<dbReference type="InterPro" id="IPR053716">
    <property type="entry name" value="Flag_assembly_chemotaxis_eff"/>
</dbReference>
<protein>
    <recommendedName>
        <fullName evidence="3">Flagellar FliJ protein</fullName>
    </recommendedName>
</protein>
<dbReference type="Gene3D" id="1.10.287.1700">
    <property type="match status" value="1"/>
</dbReference>
<evidence type="ECO:0008006" key="3">
    <source>
        <dbReference type="Google" id="ProtNLM"/>
    </source>
</evidence>
<organism evidence="1 2">
    <name type="scientific">Sphingomonas agrestis</name>
    <dbReference type="NCBI Taxonomy" id="3080540"/>
    <lineage>
        <taxon>Bacteria</taxon>
        <taxon>Pseudomonadati</taxon>
        <taxon>Pseudomonadota</taxon>
        <taxon>Alphaproteobacteria</taxon>
        <taxon>Sphingomonadales</taxon>
        <taxon>Sphingomonadaceae</taxon>
        <taxon>Sphingomonas</taxon>
    </lineage>
</organism>
<evidence type="ECO:0000313" key="1">
    <source>
        <dbReference type="EMBL" id="MDV3458479.1"/>
    </source>
</evidence>
<dbReference type="EMBL" id="JAWJEJ010000002">
    <property type="protein sequence ID" value="MDV3458479.1"/>
    <property type="molecule type" value="Genomic_DNA"/>
</dbReference>
<proteinExistence type="predicted"/>